<comment type="subunit">
    <text evidence="2">Part of the 50S ribosomal subunit.</text>
</comment>
<keyword evidence="4" id="KW-0687">Ribonucleoprotein</keyword>
<dbReference type="GO" id="GO:0006412">
    <property type="term" value="P:translation"/>
    <property type="evidence" value="ECO:0007669"/>
    <property type="project" value="InterPro"/>
</dbReference>
<accession>A0A0D2JK26</accession>
<dbReference type="PANTHER" id="PTHR15892">
    <property type="entry name" value="MITOCHONDRIAL RIBOSOMAL PROTEIN L30"/>
    <property type="match status" value="1"/>
</dbReference>
<dbReference type="InterPro" id="IPR005996">
    <property type="entry name" value="Ribosomal_uL30_bac-type"/>
</dbReference>
<dbReference type="RefSeq" id="WP_044346250.1">
    <property type="nucleotide sequence ID" value="NZ_AZAC01000001.1"/>
</dbReference>
<dbReference type="Gene3D" id="3.30.1390.20">
    <property type="entry name" value="Ribosomal protein L30, ferredoxin-like fold domain"/>
    <property type="match status" value="1"/>
</dbReference>
<comment type="similarity">
    <text evidence="1">Belongs to the universal ribosomal protein uL30 family.</text>
</comment>
<reference evidence="7 8" key="1">
    <citation type="submission" date="2013-11" db="EMBL/GenBank/DDBJ databases">
        <title>Metagenomic analysis of a methanogenic consortium involved in long chain n-alkane degradation.</title>
        <authorList>
            <person name="Davidova I.A."/>
            <person name="Callaghan A.V."/>
            <person name="Wawrik B."/>
            <person name="Pruitt S."/>
            <person name="Marks C."/>
            <person name="Duncan K.E."/>
            <person name="Suflita J.M."/>
        </authorList>
    </citation>
    <scope>NUCLEOTIDE SEQUENCE [LARGE SCALE GENOMIC DNA]</scope>
    <source>
        <strain evidence="7 8">SPR</strain>
    </source>
</reference>
<evidence type="ECO:0000256" key="5">
    <source>
        <dbReference type="ARBA" id="ARBA00035492"/>
    </source>
</evidence>
<dbReference type="SUPFAM" id="SSF55129">
    <property type="entry name" value="Ribosomal protein L30p/L7e"/>
    <property type="match status" value="1"/>
</dbReference>
<dbReference type="STRING" id="1429043.X474_01610"/>
<dbReference type="NCBIfam" id="TIGR01308">
    <property type="entry name" value="rpmD_bact"/>
    <property type="match status" value="1"/>
</dbReference>
<evidence type="ECO:0000256" key="3">
    <source>
        <dbReference type="ARBA" id="ARBA00022980"/>
    </source>
</evidence>
<dbReference type="HAMAP" id="MF_01371_B">
    <property type="entry name" value="Ribosomal_uL30_B"/>
    <property type="match status" value="1"/>
</dbReference>
<evidence type="ECO:0000259" key="6">
    <source>
        <dbReference type="Pfam" id="PF00327"/>
    </source>
</evidence>
<name>A0A0D2JK26_9BACT</name>
<evidence type="ECO:0000313" key="8">
    <source>
        <dbReference type="Proteomes" id="UP000032233"/>
    </source>
</evidence>
<dbReference type="EMBL" id="AZAC01000001">
    <property type="protein sequence ID" value="KIX15971.1"/>
    <property type="molecule type" value="Genomic_DNA"/>
</dbReference>
<evidence type="ECO:0000256" key="1">
    <source>
        <dbReference type="ARBA" id="ARBA00007594"/>
    </source>
</evidence>
<evidence type="ECO:0000256" key="4">
    <source>
        <dbReference type="ARBA" id="ARBA00023274"/>
    </source>
</evidence>
<dbReference type="FunFam" id="3.30.1390.20:FF:000001">
    <property type="entry name" value="50S ribosomal protein L30"/>
    <property type="match status" value="1"/>
</dbReference>
<dbReference type="InParanoid" id="A0A0D2JK26"/>
<protein>
    <recommendedName>
        <fullName evidence="5">50S ribosomal protein L30</fullName>
    </recommendedName>
</protein>
<dbReference type="GO" id="GO:0003735">
    <property type="term" value="F:structural constituent of ribosome"/>
    <property type="evidence" value="ECO:0007669"/>
    <property type="project" value="InterPro"/>
</dbReference>
<dbReference type="InterPro" id="IPR016082">
    <property type="entry name" value="Ribosomal_uL30_ferredoxin-like"/>
</dbReference>
<gene>
    <name evidence="7" type="ORF">X474_01610</name>
</gene>
<dbReference type="OrthoDB" id="9812790at2"/>
<dbReference type="InterPro" id="IPR036919">
    <property type="entry name" value="Ribo_uL30_ferredoxin-like_sf"/>
</dbReference>
<dbReference type="FunCoup" id="A0A0D2JK26">
    <property type="interactions" value="412"/>
</dbReference>
<dbReference type="PATRIC" id="fig|1429043.3.peg.336"/>
<dbReference type="Proteomes" id="UP000032233">
    <property type="component" value="Unassembled WGS sequence"/>
</dbReference>
<organism evidence="7 8">
    <name type="scientific">Dethiosulfatarculus sandiegensis</name>
    <dbReference type="NCBI Taxonomy" id="1429043"/>
    <lineage>
        <taxon>Bacteria</taxon>
        <taxon>Pseudomonadati</taxon>
        <taxon>Thermodesulfobacteriota</taxon>
        <taxon>Desulfarculia</taxon>
        <taxon>Desulfarculales</taxon>
        <taxon>Desulfarculaceae</taxon>
        <taxon>Dethiosulfatarculus</taxon>
    </lineage>
</organism>
<keyword evidence="8" id="KW-1185">Reference proteome</keyword>
<dbReference type="PANTHER" id="PTHR15892:SF2">
    <property type="entry name" value="LARGE RIBOSOMAL SUBUNIT PROTEIN UL30M"/>
    <property type="match status" value="1"/>
</dbReference>
<evidence type="ECO:0000313" key="7">
    <source>
        <dbReference type="EMBL" id="KIX15971.1"/>
    </source>
</evidence>
<sequence length="60" mass="6859">MADRIRVQLIKSGIGRPQKHKDTLRGLGLTKMHKIMDLEDTPAIRGMVFKVRHLVKVLPD</sequence>
<keyword evidence="3 7" id="KW-0689">Ribosomal protein</keyword>
<feature type="domain" description="Large ribosomal subunit protein uL30-like ferredoxin-like fold" evidence="6">
    <location>
        <begin position="5"/>
        <end position="55"/>
    </location>
</feature>
<comment type="caution">
    <text evidence="7">The sequence shown here is derived from an EMBL/GenBank/DDBJ whole genome shotgun (WGS) entry which is preliminary data.</text>
</comment>
<dbReference type="CDD" id="cd01658">
    <property type="entry name" value="Ribosomal_L30"/>
    <property type="match status" value="1"/>
</dbReference>
<dbReference type="PIRSF" id="PIRSF002211">
    <property type="entry name" value="Ribosomal_L30_bac-type"/>
    <property type="match status" value="1"/>
</dbReference>
<evidence type="ECO:0000256" key="2">
    <source>
        <dbReference type="ARBA" id="ARBA00011838"/>
    </source>
</evidence>
<dbReference type="GO" id="GO:0022625">
    <property type="term" value="C:cytosolic large ribosomal subunit"/>
    <property type="evidence" value="ECO:0007669"/>
    <property type="project" value="TreeGrafter"/>
</dbReference>
<dbReference type="Pfam" id="PF00327">
    <property type="entry name" value="Ribosomal_L30"/>
    <property type="match status" value="1"/>
</dbReference>
<dbReference type="AlphaFoldDB" id="A0A0D2JK26"/>
<proteinExistence type="inferred from homology"/>